<dbReference type="EC" id="2.3.2.27" evidence="2"/>
<dbReference type="RefSeq" id="XP_022972455.1">
    <property type="nucleotide sequence ID" value="XM_023116687.1"/>
</dbReference>
<accession>A0A6J1I8N9</accession>
<dbReference type="PANTHER" id="PTHR15710">
    <property type="entry name" value="E3 UBIQUITIN-PROTEIN LIGASE PRAJA"/>
    <property type="match status" value="1"/>
</dbReference>
<keyword evidence="8" id="KW-1185">Reference proteome</keyword>
<dbReference type="SUPFAM" id="SSF57850">
    <property type="entry name" value="RING/U-box"/>
    <property type="match status" value="1"/>
</dbReference>
<dbReference type="SMART" id="SM00184">
    <property type="entry name" value="RING"/>
    <property type="match status" value="1"/>
</dbReference>
<dbReference type="GO" id="GO:0005737">
    <property type="term" value="C:cytoplasm"/>
    <property type="evidence" value="ECO:0007669"/>
    <property type="project" value="TreeGrafter"/>
</dbReference>
<evidence type="ECO:0000256" key="6">
    <source>
        <dbReference type="PROSITE-ProRule" id="PRU00175"/>
    </source>
</evidence>
<dbReference type="Proteomes" id="UP000504608">
    <property type="component" value="Unplaced"/>
</dbReference>
<name>A0A6J1I8N9_CUCMA</name>
<comment type="catalytic activity">
    <reaction evidence="1">
        <text>S-ubiquitinyl-[E2 ubiquitin-conjugating enzyme]-L-cysteine + [acceptor protein]-L-lysine = [E2 ubiquitin-conjugating enzyme]-L-cysteine + N(6)-ubiquitinyl-[acceptor protein]-L-lysine.</text>
        <dbReference type="EC" id="2.3.2.27"/>
    </reaction>
</comment>
<dbReference type="Pfam" id="PF13639">
    <property type="entry name" value="zf-RING_2"/>
    <property type="match status" value="1"/>
</dbReference>
<keyword evidence="5" id="KW-0862">Zinc</keyword>
<sequence>MEHQISRYENLVVEVLTDLPTPSRIPKHPSRIEHIGLIFTLRHRRSHFEVSESGERRLIQQRETLKIPLCDNQFRAEIFNRDDDSLFHNLSSSFQNFKPEIDAEPVADALIERWIEIRDEANSRSSDRVFPMTVNLTMWHIVARYEIGVGSGGDGCGMVPACGGAVGKMLRRLEREDEVDGICVICLDELKKKKKKNGRFGLQMPCLHVFHGNCIEDWLKNSHYCPICRFEVPIQKNSQLF</sequence>
<keyword evidence="4 6" id="KW-0863">Zinc-finger</keyword>
<evidence type="ECO:0000313" key="9">
    <source>
        <dbReference type="RefSeq" id="XP_022972455.1"/>
    </source>
</evidence>
<dbReference type="InterPro" id="IPR013083">
    <property type="entry name" value="Znf_RING/FYVE/PHD"/>
</dbReference>
<dbReference type="GO" id="GO:0061630">
    <property type="term" value="F:ubiquitin protein ligase activity"/>
    <property type="evidence" value="ECO:0007669"/>
    <property type="project" value="UniProtKB-EC"/>
</dbReference>
<evidence type="ECO:0000313" key="8">
    <source>
        <dbReference type="Proteomes" id="UP000504608"/>
    </source>
</evidence>
<keyword evidence="3" id="KW-0479">Metal-binding</keyword>
<reference evidence="9" key="1">
    <citation type="submission" date="2025-08" db="UniProtKB">
        <authorList>
            <consortium name="RefSeq"/>
        </authorList>
    </citation>
    <scope>IDENTIFICATION</scope>
    <source>
        <tissue evidence="9">Young leaves</tissue>
    </source>
</reference>
<feature type="domain" description="RING-type" evidence="7">
    <location>
        <begin position="183"/>
        <end position="229"/>
    </location>
</feature>
<dbReference type="GeneID" id="111471014"/>
<evidence type="ECO:0000256" key="1">
    <source>
        <dbReference type="ARBA" id="ARBA00000900"/>
    </source>
</evidence>
<protein>
    <recommendedName>
        <fullName evidence="2">RING-type E3 ubiquitin transferase</fullName>
        <ecNumber evidence="2">2.3.2.27</ecNumber>
    </recommendedName>
</protein>
<organism evidence="8 9">
    <name type="scientific">Cucurbita maxima</name>
    <name type="common">Pumpkin</name>
    <name type="synonym">Winter squash</name>
    <dbReference type="NCBI Taxonomy" id="3661"/>
    <lineage>
        <taxon>Eukaryota</taxon>
        <taxon>Viridiplantae</taxon>
        <taxon>Streptophyta</taxon>
        <taxon>Embryophyta</taxon>
        <taxon>Tracheophyta</taxon>
        <taxon>Spermatophyta</taxon>
        <taxon>Magnoliopsida</taxon>
        <taxon>eudicotyledons</taxon>
        <taxon>Gunneridae</taxon>
        <taxon>Pentapetalae</taxon>
        <taxon>rosids</taxon>
        <taxon>fabids</taxon>
        <taxon>Cucurbitales</taxon>
        <taxon>Cucurbitaceae</taxon>
        <taxon>Cucurbiteae</taxon>
        <taxon>Cucurbita</taxon>
    </lineage>
</organism>
<evidence type="ECO:0000256" key="5">
    <source>
        <dbReference type="ARBA" id="ARBA00022833"/>
    </source>
</evidence>
<gene>
    <name evidence="9" type="primary">LOC111471014</name>
</gene>
<dbReference type="GO" id="GO:0008270">
    <property type="term" value="F:zinc ion binding"/>
    <property type="evidence" value="ECO:0007669"/>
    <property type="project" value="UniProtKB-KW"/>
</dbReference>
<evidence type="ECO:0000256" key="4">
    <source>
        <dbReference type="ARBA" id="ARBA00022771"/>
    </source>
</evidence>
<dbReference type="AlphaFoldDB" id="A0A6J1I8N9"/>
<dbReference type="OrthoDB" id="4348522at2759"/>
<proteinExistence type="predicted"/>
<dbReference type="GO" id="GO:0016567">
    <property type="term" value="P:protein ubiquitination"/>
    <property type="evidence" value="ECO:0007669"/>
    <property type="project" value="TreeGrafter"/>
</dbReference>
<dbReference type="KEGG" id="cmax:111471014"/>
<dbReference type="PANTHER" id="PTHR15710:SF184">
    <property type="entry name" value="RING_U-BOX SUPERFAMILY PROTEIN"/>
    <property type="match status" value="1"/>
</dbReference>
<evidence type="ECO:0000256" key="3">
    <source>
        <dbReference type="ARBA" id="ARBA00022723"/>
    </source>
</evidence>
<dbReference type="InterPro" id="IPR001841">
    <property type="entry name" value="Znf_RING"/>
</dbReference>
<evidence type="ECO:0000256" key="2">
    <source>
        <dbReference type="ARBA" id="ARBA00012483"/>
    </source>
</evidence>
<dbReference type="PROSITE" id="PS50089">
    <property type="entry name" value="ZF_RING_2"/>
    <property type="match status" value="1"/>
</dbReference>
<evidence type="ECO:0000259" key="7">
    <source>
        <dbReference type="PROSITE" id="PS50089"/>
    </source>
</evidence>
<dbReference type="Gene3D" id="3.30.40.10">
    <property type="entry name" value="Zinc/RING finger domain, C3HC4 (zinc finger)"/>
    <property type="match status" value="1"/>
</dbReference>